<proteinExistence type="predicted"/>
<evidence type="ECO:0008006" key="3">
    <source>
        <dbReference type="Google" id="ProtNLM"/>
    </source>
</evidence>
<organism evidence="1 2">
    <name type="scientific">Filibacter tadaridae</name>
    <dbReference type="NCBI Taxonomy" id="2483811"/>
    <lineage>
        <taxon>Bacteria</taxon>
        <taxon>Bacillati</taxon>
        <taxon>Bacillota</taxon>
        <taxon>Bacilli</taxon>
        <taxon>Bacillales</taxon>
        <taxon>Caryophanaceae</taxon>
        <taxon>Filibacter</taxon>
    </lineage>
</organism>
<dbReference type="EMBL" id="UXAV01000029">
    <property type="protein sequence ID" value="VDC24023.1"/>
    <property type="molecule type" value="Genomic_DNA"/>
</dbReference>
<dbReference type="AlphaFoldDB" id="A0A3P5WK44"/>
<evidence type="ECO:0000313" key="2">
    <source>
        <dbReference type="Proteomes" id="UP000270468"/>
    </source>
</evidence>
<dbReference type="InterPro" id="IPR045527">
    <property type="entry name" value="DUF6470"/>
</dbReference>
<name>A0A3P5WK44_9BACL</name>
<accession>A0A3P5WK44</accession>
<protein>
    <recommendedName>
        <fullName evidence="3">YviE</fullName>
    </recommendedName>
</protein>
<sequence>MNIPQLQVTTTKAQLGFTTQQPTQQIEQPKATLDLQQPKAEMSINTTKSKLSIDTTEARADMDLKSAARRTSDVAQYAQSQVSNGIARRAQDGNDMMRIENGGNPIVAFAERAFRQPYSSLNVKFVPSIGSVKVSFQSGSVDIRVEPQKVINNSHANKPIHNYTPGKVTTELIQKPSIQIDWKV</sequence>
<evidence type="ECO:0000313" key="1">
    <source>
        <dbReference type="EMBL" id="VDC24023.1"/>
    </source>
</evidence>
<gene>
    <name evidence="1" type="ORF">FILTAD_00988</name>
</gene>
<dbReference type="Proteomes" id="UP000270468">
    <property type="component" value="Unassembled WGS sequence"/>
</dbReference>
<dbReference type="Pfam" id="PF20074">
    <property type="entry name" value="DUF6470"/>
    <property type="match status" value="1"/>
</dbReference>
<keyword evidence="2" id="KW-1185">Reference proteome</keyword>
<dbReference type="RefSeq" id="WP_124069418.1">
    <property type="nucleotide sequence ID" value="NZ_CBCRXF010000023.1"/>
</dbReference>
<reference evidence="1 2" key="1">
    <citation type="submission" date="2018-11" db="EMBL/GenBank/DDBJ databases">
        <authorList>
            <person name="Criscuolo A."/>
        </authorList>
    </citation>
    <scope>NUCLEOTIDE SEQUENCE [LARGE SCALE GENOMIC DNA]</scope>
    <source>
        <strain evidence="1">ATB-66</strain>
    </source>
</reference>
<dbReference type="OrthoDB" id="2112831at2"/>